<dbReference type="InterPro" id="IPR011990">
    <property type="entry name" value="TPR-like_helical_dom_sf"/>
</dbReference>
<dbReference type="GO" id="GO:0005524">
    <property type="term" value="F:ATP binding"/>
    <property type="evidence" value="ECO:0007669"/>
    <property type="project" value="UniProtKB-KW"/>
</dbReference>
<dbReference type="Gene3D" id="3.40.50.300">
    <property type="entry name" value="P-loop containing nucleotide triphosphate hydrolases"/>
    <property type="match status" value="1"/>
</dbReference>
<dbReference type="Pfam" id="PF01535">
    <property type="entry name" value="PPR"/>
    <property type="match status" value="1"/>
</dbReference>
<proteinExistence type="predicted"/>
<dbReference type="PANTHER" id="PTHR24223">
    <property type="entry name" value="ATP-BINDING CASSETTE SUB-FAMILY C"/>
    <property type="match status" value="1"/>
</dbReference>
<evidence type="ECO:0000313" key="4">
    <source>
        <dbReference type="EMBL" id="RVX04743.1"/>
    </source>
</evidence>
<evidence type="ECO:0000256" key="2">
    <source>
        <dbReference type="ARBA" id="ARBA00022741"/>
    </source>
</evidence>
<name>A0A438J702_VITVI</name>
<evidence type="ECO:0000256" key="3">
    <source>
        <dbReference type="ARBA" id="ARBA00022840"/>
    </source>
</evidence>
<reference evidence="4 5" key="1">
    <citation type="journal article" date="2018" name="PLoS Genet.">
        <title>Population sequencing reveals clonal diversity and ancestral inbreeding in the grapevine cultivar Chardonnay.</title>
        <authorList>
            <person name="Roach M.J."/>
            <person name="Johnson D.L."/>
            <person name="Bohlmann J."/>
            <person name="van Vuuren H.J."/>
            <person name="Jones S.J."/>
            <person name="Pretorius I.S."/>
            <person name="Schmidt S.A."/>
            <person name="Borneman A.R."/>
        </authorList>
    </citation>
    <scope>NUCLEOTIDE SEQUENCE [LARGE SCALE GENOMIC DNA]</scope>
    <source>
        <strain evidence="5">cv. Chardonnay</strain>
        <tissue evidence="4">Leaf</tissue>
    </source>
</reference>
<sequence length="858" mass="95786">MFESLCTWGMFQEDDKSVGTRDESSDGISIPYTTPWSSKRITQHHLAPLFTEFGNDSKDVSEGILFEKPDNFFKQSNSLLHLNPTSFIFNSLIRAHSKSSAPHQSFHFYSRILHSAGYLASDNYTFTLLVRTFAQLLAHGTGSFVHGVVLKYGFEHDSHVQSGSIYMYVGLGGLAACYWMFSSIREPDLVFQTAMVSACVKMGDFTFARKLFDKMPYKDPIAWNRDEFLRCPFDSEASCPIMPKHILLFIYWILDVANFLMKTGSLHSWHPHAMTFQTFLEKSRKILSSLATFRILQQPIYSLPDLISMIAQTKVSLDRITSFLHLDDLQSDVIERLPKGSGKSSLLSCMMGEVPKISGILKLCGTKAYVAQSPWIQSGKIAENILFRKEMDRERYERVLDACYLKKDLEVLSFGDQTVIGTHLFKECLLGLLGSKTVIYVTHQVEFLPAADLILVIKMEATLVLVKLMRAHASLVETDDGDSKQDERGNSGDVAGHQTFGNLIVFALLKDRIEGKELLSSKASLNAIGNVLIQLCSILLNVLLLLMLPSEDIPLRRHLSKASTDKGFQWIREDTLVTSSAQLKKSPIQFSYNSESDAHRNTFSSSSTKFELSSFDEATFSIDDSVEQIAEVLNSFRTWCSGIHGSIGYGSSSSDSDPGTSSDSESEGASTILNWRLCVTLFEVYNQKGFLYSQNIEDDWFGTEKKMIIIHQLHPILETFIIRLWVEAEWCLVISGIWLCDVFLVNKSSVYIEQSSKKSQVLEACSSPDGVPNQLLENSGSALTHQQIRDNASGANGEDDTPSNNQNCLVPKDLLISDDTIPESVQAEPVVVAAAVASGAGSKDCILESERRTRHDNL</sequence>
<dbReference type="PANTHER" id="PTHR24223:SF181">
    <property type="entry name" value="ABC TRANSPORTER C FAMILY MEMBER 3"/>
    <property type="match status" value="1"/>
</dbReference>
<evidence type="ECO:0000313" key="5">
    <source>
        <dbReference type="Proteomes" id="UP000288805"/>
    </source>
</evidence>
<dbReference type="Proteomes" id="UP000288805">
    <property type="component" value="Unassembled WGS sequence"/>
</dbReference>
<gene>
    <name evidence="4" type="primary">ABCC3_5</name>
    <name evidence="4" type="ORF">CK203_024962</name>
</gene>
<keyword evidence="3" id="KW-0067">ATP-binding</keyword>
<keyword evidence="2" id="KW-0547">Nucleotide-binding</keyword>
<dbReference type="InterPro" id="IPR027417">
    <property type="entry name" value="P-loop_NTPase"/>
</dbReference>
<dbReference type="InterPro" id="IPR050173">
    <property type="entry name" value="ABC_transporter_C-like"/>
</dbReference>
<dbReference type="EMBL" id="QGNW01000059">
    <property type="protein sequence ID" value="RVX04743.1"/>
    <property type="molecule type" value="Genomic_DNA"/>
</dbReference>
<comment type="caution">
    <text evidence="4">The sequence shown here is derived from an EMBL/GenBank/DDBJ whole genome shotgun (WGS) entry which is preliminary data.</text>
</comment>
<dbReference type="AlphaFoldDB" id="A0A438J702"/>
<dbReference type="InterPro" id="IPR002885">
    <property type="entry name" value="PPR_rpt"/>
</dbReference>
<keyword evidence="1" id="KW-0677">Repeat</keyword>
<dbReference type="Gene3D" id="1.25.40.10">
    <property type="entry name" value="Tetratricopeptide repeat domain"/>
    <property type="match status" value="1"/>
</dbReference>
<protein>
    <submittedName>
        <fullName evidence="4">ABC transporter C family member 3</fullName>
    </submittedName>
</protein>
<evidence type="ECO:0000256" key="1">
    <source>
        <dbReference type="ARBA" id="ARBA00022737"/>
    </source>
</evidence>
<organism evidence="4 5">
    <name type="scientific">Vitis vinifera</name>
    <name type="common">Grape</name>
    <dbReference type="NCBI Taxonomy" id="29760"/>
    <lineage>
        <taxon>Eukaryota</taxon>
        <taxon>Viridiplantae</taxon>
        <taxon>Streptophyta</taxon>
        <taxon>Embryophyta</taxon>
        <taxon>Tracheophyta</taxon>
        <taxon>Spermatophyta</taxon>
        <taxon>Magnoliopsida</taxon>
        <taxon>eudicotyledons</taxon>
        <taxon>Gunneridae</taxon>
        <taxon>Pentapetalae</taxon>
        <taxon>rosids</taxon>
        <taxon>Vitales</taxon>
        <taxon>Vitaceae</taxon>
        <taxon>Viteae</taxon>
        <taxon>Vitis</taxon>
    </lineage>
</organism>
<accession>A0A438J702</accession>
<dbReference type="SUPFAM" id="SSF52540">
    <property type="entry name" value="P-loop containing nucleoside triphosphate hydrolases"/>
    <property type="match status" value="1"/>
</dbReference>